<proteinExistence type="predicted"/>
<dbReference type="PROSITE" id="PS51841">
    <property type="entry name" value="LTD"/>
    <property type="match status" value="1"/>
</dbReference>
<feature type="domain" description="LTD" evidence="1">
    <location>
        <begin position="41"/>
        <end position="165"/>
    </location>
</feature>
<evidence type="ECO:0000259" key="1">
    <source>
        <dbReference type="PROSITE" id="PS51841"/>
    </source>
</evidence>
<protein>
    <recommendedName>
        <fullName evidence="1">LTD domain-containing protein</fullName>
    </recommendedName>
</protein>
<evidence type="ECO:0000313" key="2">
    <source>
        <dbReference type="EMBL" id="KKK63053.1"/>
    </source>
</evidence>
<gene>
    <name evidence="2" type="ORF">LCGC14_2998170</name>
</gene>
<name>A0A0F8X288_9ZZZZ</name>
<dbReference type="AlphaFoldDB" id="A0A0F8X288"/>
<feature type="non-terminal residue" evidence="2">
    <location>
        <position position="192"/>
    </location>
</feature>
<dbReference type="Gene3D" id="2.60.40.1260">
    <property type="entry name" value="Lamin Tail domain"/>
    <property type="match status" value="1"/>
</dbReference>
<organism evidence="2">
    <name type="scientific">marine sediment metagenome</name>
    <dbReference type="NCBI Taxonomy" id="412755"/>
    <lineage>
        <taxon>unclassified sequences</taxon>
        <taxon>metagenomes</taxon>
        <taxon>ecological metagenomes</taxon>
    </lineage>
</organism>
<sequence>MFRDSRASTAGSYKSRFGRGRSTRVAGHLARRRLALEQLETRLVLQAGPFVINEFMALNGSGLLDEDNASSDWIEILNTYATEQSLDNWYLTDDAGDLSKWRLPAITLQPDDSRLVFASGKDRTDPAGELHANFNLSGNGEYLALVQPDGETIGHEFAPEYPQQVNNISYGLEREELPLASAANEQSYLIPT</sequence>
<dbReference type="EMBL" id="LAZR01061698">
    <property type="protein sequence ID" value="KKK63053.1"/>
    <property type="molecule type" value="Genomic_DNA"/>
</dbReference>
<accession>A0A0F8X288</accession>
<dbReference type="InterPro" id="IPR036415">
    <property type="entry name" value="Lamin_tail_dom_sf"/>
</dbReference>
<dbReference type="Pfam" id="PF00932">
    <property type="entry name" value="LTD"/>
    <property type="match status" value="1"/>
</dbReference>
<comment type="caution">
    <text evidence="2">The sequence shown here is derived from an EMBL/GenBank/DDBJ whole genome shotgun (WGS) entry which is preliminary data.</text>
</comment>
<reference evidence="2" key="1">
    <citation type="journal article" date="2015" name="Nature">
        <title>Complex archaea that bridge the gap between prokaryotes and eukaryotes.</title>
        <authorList>
            <person name="Spang A."/>
            <person name="Saw J.H."/>
            <person name="Jorgensen S.L."/>
            <person name="Zaremba-Niedzwiedzka K."/>
            <person name="Martijn J."/>
            <person name="Lind A.E."/>
            <person name="van Eijk R."/>
            <person name="Schleper C."/>
            <person name="Guy L."/>
            <person name="Ettema T.J."/>
        </authorList>
    </citation>
    <scope>NUCLEOTIDE SEQUENCE</scope>
</reference>
<dbReference type="InterPro" id="IPR001322">
    <property type="entry name" value="Lamin_tail_dom"/>
</dbReference>
<dbReference type="SUPFAM" id="SSF74853">
    <property type="entry name" value="Lamin A/C globular tail domain"/>
    <property type="match status" value="1"/>
</dbReference>